<dbReference type="Gene3D" id="2.40.50.100">
    <property type="match status" value="1"/>
</dbReference>
<dbReference type="AlphaFoldDB" id="A0A6N7QSB9"/>
<dbReference type="RefSeq" id="WP_216643631.1">
    <property type="nucleotide sequence ID" value="NZ_WJPP01000003.1"/>
</dbReference>
<dbReference type="InterPro" id="IPR045257">
    <property type="entry name" value="E2/Pdx1"/>
</dbReference>
<comment type="caution">
    <text evidence="8">The sequence shown here is derived from an EMBL/GenBank/DDBJ whole genome shotgun (WGS) entry which is preliminary data.</text>
</comment>
<evidence type="ECO:0000256" key="4">
    <source>
        <dbReference type="RuleBase" id="RU003423"/>
    </source>
</evidence>
<dbReference type="GO" id="GO:0016746">
    <property type="term" value="F:acyltransferase activity"/>
    <property type="evidence" value="ECO:0007669"/>
    <property type="project" value="UniProtKB-KW"/>
</dbReference>
<keyword evidence="4" id="KW-0012">Acyltransferase</keyword>
<proteinExistence type="inferred from homology"/>
<comment type="cofactor">
    <cofactor evidence="1 4">
        <name>(R)-lipoate</name>
        <dbReference type="ChEBI" id="CHEBI:83088"/>
    </cofactor>
</comment>
<keyword evidence="4 8" id="KW-0808">Transferase</keyword>
<feature type="domain" description="Peripheral subunit-binding (PSBD)" evidence="7">
    <location>
        <begin position="140"/>
        <end position="177"/>
    </location>
</feature>
<keyword evidence="9" id="KW-1185">Reference proteome</keyword>
<evidence type="ECO:0000259" key="7">
    <source>
        <dbReference type="PROSITE" id="PS51826"/>
    </source>
</evidence>
<feature type="region of interest" description="Disordered" evidence="5">
    <location>
        <begin position="85"/>
        <end position="141"/>
    </location>
</feature>
<accession>A0A6N7QSB9</accession>
<keyword evidence="8" id="KW-0670">Pyruvate</keyword>
<dbReference type="InterPro" id="IPR001078">
    <property type="entry name" value="2-oxoacid_DH_actylTfrase"/>
</dbReference>
<dbReference type="GO" id="GO:0006086">
    <property type="term" value="P:pyruvate decarboxylation to acetyl-CoA"/>
    <property type="evidence" value="ECO:0007669"/>
    <property type="project" value="InterPro"/>
</dbReference>
<dbReference type="Gene3D" id="3.30.559.10">
    <property type="entry name" value="Chloramphenicol acetyltransferase-like domain"/>
    <property type="match status" value="1"/>
</dbReference>
<dbReference type="PANTHER" id="PTHR23151:SF90">
    <property type="entry name" value="DIHYDROLIPOYLLYSINE-RESIDUE ACETYLTRANSFERASE COMPONENT OF PYRUVATE DEHYDROGENASE COMPLEX, MITOCHONDRIAL-RELATED"/>
    <property type="match status" value="1"/>
</dbReference>
<evidence type="ECO:0000313" key="8">
    <source>
        <dbReference type="EMBL" id="MRH78299.1"/>
    </source>
</evidence>
<protein>
    <recommendedName>
        <fullName evidence="4">Dihydrolipoamide acetyltransferase component of pyruvate dehydrogenase complex</fullName>
        <ecNumber evidence="4">2.3.1.-</ecNumber>
    </recommendedName>
</protein>
<evidence type="ECO:0000256" key="2">
    <source>
        <dbReference type="ARBA" id="ARBA00007317"/>
    </source>
</evidence>
<dbReference type="Pfam" id="PF00198">
    <property type="entry name" value="2-oxoacid_dh"/>
    <property type="match status" value="1"/>
</dbReference>
<evidence type="ECO:0000259" key="6">
    <source>
        <dbReference type="PROSITE" id="PS50968"/>
    </source>
</evidence>
<dbReference type="InterPro" id="IPR036625">
    <property type="entry name" value="E3-bd_dom_sf"/>
</dbReference>
<dbReference type="PROSITE" id="PS00189">
    <property type="entry name" value="LIPOYL"/>
    <property type="match status" value="1"/>
</dbReference>
<dbReference type="InterPro" id="IPR004167">
    <property type="entry name" value="PSBD"/>
</dbReference>
<dbReference type="InterPro" id="IPR023213">
    <property type="entry name" value="CAT-like_dom_sf"/>
</dbReference>
<organism evidence="8 9">
    <name type="scientific">Spiribacter salilacus</name>
    <dbReference type="NCBI Taxonomy" id="2664894"/>
    <lineage>
        <taxon>Bacteria</taxon>
        <taxon>Pseudomonadati</taxon>
        <taxon>Pseudomonadota</taxon>
        <taxon>Gammaproteobacteria</taxon>
        <taxon>Chromatiales</taxon>
        <taxon>Ectothiorhodospiraceae</taxon>
        <taxon>Spiribacter</taxon>
    </lineage>
</organism>
<comment type="similarity">
    <text evidence="2 4">Belongs to the 2-oxoacid dehydrogenase family.</text>
</comment>
<feature type="domain" description="Lipoyl-binding" evidence="6">
    <location>
        <begin position="2"/>
        <end position="81"/>
    </location>
</feature>
<dbReference type="SUPFAM" id="SSF47005">
    <property type="entry name" value="Peripheral subunit-binding domain of 2-oxo acid dehydrogenase complex"/>
    <property type="match status" value="1"/>
</dbReference>
<reference evidence="8 9" key="1">
    <citation type="submission" date="2019-11" db="EMBL/GenBank/DDBJ databases">
        <authorList>
            <person name="Zhang X.Y."/>
        </authorList>
    </citation>
    <scope>NUCLEOTIDE SEQUENCE [LARGE SCALE GENOMIC DNA]</scope>
    <source>
        <strain evidence="8 9">C176</strain>
    </source>
</reference>
<dbReference type="Pfam" id="PF02817">
    <property type="entry name" value="E3_binding"/>
    <property type="match status" value="1"/>
</dbReference>
<evidence type="ECO:0000313" key="9">
    <source>
        <dbReference type="Proteomes" id="UP000433788"/>
    </source>
</evidence>
<keyword evidence="3 4" id="KW-0450">Lipoyl</keyword>
<evidence type="ECO:0000256" key="5">
    <source>
        <dbReference type="SAM" id="MobiDB-lite"/>
    </source>
</evidence>
<dbReference type="Proteomes" id="UP000433788">
    <property type="component" value="Unassembled WGS sequence"/>
</dbReference>
<dbReference type="SUPFAM" id="SSF52777">
    <property type="entry name" value="CoA-dependent acyltransferases"/>
    <property type="match status" value="1"/>
</dbReference>
<evidence type="ECO:0000256" key="3">
    <source>
        <dbReference type="ARBA" id="ARBA00022823"/>
    </source>
</evidence>
<dbReference type="EC" id="2.3.1.-" evidence="4"/>
<dbReference type="InterPro" id="IPR011053">
    <property type="entry name" value="Single_hybrid_motif"/>
</dbReference>
<dbReference type="EMBL" id="WJPP01000003">
    <property type="protein sequence ID" value="MRH78299.1"/>
    <property type="molecule type" value="Genomic_DNA"/>
</dbReference>
<dbReference type="Pfam" id="PF00364">
    <property type="entry name" value="Biotin_lipoyl"/>
    <property type="match status" value="1"/>
</dbReference>
<feature type="compositionally biased region" description="Low complexity" evidence="5">
    <location>
        <begin position="85"/>
        <end position="101"/>
    </location>
</feature>
<sequence>MPISIEMTAATAGMESATLVRWLKAEGDSITEGDVIAEVETDKAIMELTAPAGGVLGRIDVPDGTDEVTVGRVIGWLLAPGEDASALPSTTANPPAAAAPAEPEPKPEPTPAEAAAAMPAAPAPSPAASAPQPASTSRPFASPLARRIAKERGIDLTTLTGSGPRGRVVRIDVEDLEGQAHLGQALPGQALLEHSGMRKTIARRLTESKQTIPHFYLTLDCAMEALLEVRSTLNARGEKAKQPYRLSVNDFLIKAVAIALQEQPAVNVSWQETGLLQYTHSDISVAVATEGGLITPVIRKAEEKTLVNMAAEVADLASRARAGQLPPSAYQGGGFTISNLGMYGIKEFSAIINPPQAAILAVGAVEQRPVVKEGELAVGQQLTLTLSADHRAIDGAVAAEFLACLRDLLENPLSVLV</sequence>
<dbReference type="PROSITE" id="PS50968">
    <property type="entry name" value="BIOTINYL_LIPOYL"/>
    <property type="match status" value="1"/>
</dbReference>
<dbReference type="Gene3D" id="4.10.320.10">
    <property type="entry name" value="E3-binding domain"/>
    <property type="match status" value="1"/>
</dbReference>
<dbReference type="PANTHER" id="PTHR23151">
    <property type="entry name" value="DIHYDROLIPOAMIDE ACETYL/SUCCINYL-TRANSFERASE-RELATED"/>
    <property type="match status" value="1"/>
</dbReference>
<dbReference type="SUPFAM" id="SSF51230">
    <property type="entry name" value="Single hybrid motif"/>
    <property type="match status" value="1"/>
</dbReference>
<dbReference type="GO" id="GO:0045254">
    <property type="term" value="C:pyruvate dehydrogenase complex"/>
    <property type="evidence" value="ECO:0007669"/>
    <property type="project" value="InterPro"/>
</dbReference>
<feature type="compositionally biased region" description="Low complexity" evidence="5">
    <location>
        <begin position="111"/>
        <end position="139"/>
    </location>
</feature>
<dbReference type="PROSITE" id="PS51826">
    <property type="entry name" value="PSBD"/>
    <property type="match status" value="1"/>
</dbReference>
<gene>
    <name evidence="8" type="ORF">GH984_06230</name>
</gene>
<name>A0A6N7QSB9_9GAMM</name>
<dbReference type="InterPro" id="IPR000089">
    <property type="entry name" value="Biotin_lipoyl"/>
</dbReference>
<dbReference type="CDD" id="cd06849">
    <property type="entry name" value="lipoyl_domain"/>
    <property type="match status" value="1"/>
</dbReference>
<dbReference type="InterPro" id="IPR003016">
    <property type="entry name" value="2-oxoA_DH_lipoyl-BS"/>
</dbReference>
<evidence type="ECO:0000256" key="1">
    <source>
        <dbReference type="ARBA" id="ARBA00001938"/>
    </source>
</evidence>